<evidence type="ECO:0000256" key="1">
    <source>
        <dbReference type="ARBA" id="ARBA00022741"/>
    </source>
</evidence>
<dbReference type="InterPro" id="IPR001650">
    <property type="entry name" value="Helicase_C-like"/>
</dbReference>
<sequence length="86" mass="9838">MKSFRNAEIQYLIATDVAARGIDVTGVTHVYNYDIPETVESYIHRIGRCGRSGENGYTCLFVDPKNEKMLSEIENNIKLTIKRRTI</sequence>
<dbReference type="PANTHER" id="PTHR47959:SF1">
    <property type="entry name" value="ATP-DEPENDENT RNA HELICASE DBPA"/>
    <property type="match status" value="1"/>
</dbReference>
<proteinExistence type="predicted"/>
<dbReference type="EMBL" id="VSSQ01067439">
    <property type="protein sequence ID" value="MPN19826.1"/>
    <property type="molecule type" value="Genomic_DNA"/>
</dbReference>
<comment type="caution">
    <text evidence="6">The sequence shown here is derived from an EMBL/GenBank/DDBJ whole genome shotgun (WGS) entry which is preliminary data.</text>
</comment>
<keyword evidence="3 6" id="KW-0347">Helicase</keyword>
<evidence type="ECO:0000313" key="6">
    <source>
        <dbReference type="EMBL" id="MPN19826.1"/>
    </source>
</evidence>
<keyword evidence="4" id="KW-0067">ATP-binding</keyword>
<name>A0A645G0Z4_9ZZZZ</name>
<gene>
    <name evidence="6" type="primary">cshE_5</name>
    <name evidence="6" type="ORF">SDC9_167198</name>
</gene>
<dbReference type="GO" id="GO:0003724">
    <property type="term" value="F:RNA helicase activity"/>
    <property type="evidence" value="ECO:0007669"/>
    <property type="project" value="UniProtKB-EC"/>
</dbReference>
<keyword evidence="2 6" id="KW-0378">Hydrolase</keyword>
<dbReference type="Pfam" id="PF00271">
    <property type="entry name" value="Helicase_C"/>
    <property type="match status" value="1"/>
</dbReference>
<dbReference type="GO" id="GO:0016787">
    <property type="term" value="F:hydrolase activity"/>
    <property type="evidence" value="ECO:0007669"/>
    <property type="project" value="UniProtKB-KW"/>
</dbReference>
<reference evidence="6" key="1">
    <citation type="submission" date="2019-08" db="EMBL/GenBank/DDBJ databases">
        <authorList>
            <person name="Kucharzyk K."/>
            <person name="Murdoch R.W."/>
            <person name="Higgins S."/>
            <person name="Loffler F."/>
        </authorList>
    </citation>
    <scope>NUCLEOTIDE SEQUENCE</scope>
</reference>
<dbReference type="GO" id="GO:0005524">
    <property type="term" value="F:ATP binding"/>
    <property type="evidence" value="ECO:0007669"/>
    <property type="project" value="UniProtKB-KW"/>
</dbReference>
<dbReference type="PROSITE" id="PS51194">
    <property type="entry name" value="HELICASE_CTER"/>
    <property type="match status" value="1"/>
</dbReference>
<evidence type="ECO:0000256" key="2">
    <source>
        <dbReference type="ARBA" id="ARBA00022801"/>
    </source>
</evidence>
<dbReference type="SUPFAM" id="SSF52540">
    <property type="entry name" value="P-loop containing nucleoside triphosphate hydrolases"/>
    <property type="match status" value="1"/>
</dbReference>
<accession>A0A645G0Z4</accession>
<dbReference type="InterPro" id="IPR050079">
    <property type="entry name" value="DEAD_box_RNA_helicase"/>
</dbReference>
<dbReference type="CDD" id="cd18787">
    <property type="entry name" value="SF2_C_DEAD"/>
    <property type="match status" value="1"/>
</dbReference>
<feature type="domain" description="Helicase C-terminal" evidence="5">
    <location>
        <begin position="1"/>
        <end position="86"/>
    </location>
</feature>
<dbReference type="GO" id="GO:0005829">
    <property type="term" value="C:cytosol"/>
    <property type="evidence" value="ECO:0007669"/>
    <property type="project" value="TreeGrafter"/>
</dbReference>
<protein>
    <submittedName>
        <fullName evidence="6">DEAD-box ATP-dependent RNA helicase CshE</fullName>
        <ecNumber evidence="6">3.6.4.13</ecNumber>
    </submittedName>
</protein>
<dbReference type="SMART" id="SM00490">
    <property type="entry name" value="HELICc"/>
    <property type="match status" value="1"/>
</dbReference>
<dbReference type="InterPro" id="IPR027417">
    <property type="entry name" value="P-loop_NTPase"/>
</dbReference>
<dbReference type="AlphaFoldDB" id="A0A645G0Z4"/>
<evidence type="ECO:0000256" key="4">
    <source>
        <dbReference type="ARBA" id="ARBA00022840"/>
    </source>
</evidence>
<keyword evidence="1" id="KW-0547">Nucleotide-binding</keyword>
<dbReference type="Gene3D" id="3.40.50.300">
    <property type="entry name" value="P-loop containing nucleotide triphosphate hydrolases"/>
    <property type="match status" value="1"/>
</dbReference>
<evidence type="ECO:0000256" key="3">
    <source>
        <dbReference type="ARBA" id="ARBA00022806"/>
    </source>
</evidence>
<dbReference type="EC" id="3.6.4.13" evidence="6"/>
<organism evidence="6">
    <name type="scientific">bioreactor metagenome</name>
    <dbReference type="NCBI Taxonomy" id="1076179"/>
    <lineage>
        <taxon>unclassified sequences</taxon>
        <taxon>metagenomes</taxon>
        <taxon>ecological metagenomes</taxon>
    </lineage>
</organism>
<dbReference type="PANTHER" id="PTHR47959">
    <property type="entry name" value="ATP-DEPENDENT RNA HELICASE RHLE-RELATED"/>
    <property type="match status" value="1"/>
</dbReference>
<evidence type="ECO:0000259" key="5">
    <source>
        <dbReference type="PROSITE" id="PS51194"/>
    </source>
</evidence>